<name>A0A0P9CB62_9BACL</name>
<dbReference type="RefSeq" id="WP_054970221.1">
    <property type="nucleotide sequence ID" value="NZ_LJCO01000071.1"/>
</dbReference>
<dbReference type="AlphaFoldDB" id="A0A0P9CB62"/>
<dbReference type="OrthoDB" id="9996115at2"/>
<reference evidence="1 2" key="1">
    <citation type="submission" date="2015-09" db="EMBL/GenBank/DDBJ databases">
        <title>Draft genome sequence of Alicyclobacillus ferrooxydans DSM 22381.</title>
        <authorList>
            <person name="Hemp J."/>
        </authorList>
    </citation>
    <scope>NUCLEOTIDE SEQUENCE [LARGE SCALE GENOMIC DNA]</scope>
    <source>
        <strain evidence="1 2">TC-34</strain>
    </source>
</reference>
<dbReference type="STRING" id="471514.AN477_16215"/>
<organism evidence="1 2">
    <name type="scientific">Alicyclobacillus ferrooxydans</name>
    <dbReference type="NCBI Taxonomy" id="471514"/>
    <lineage>
        <taxon>Bacteria</taxon>
        <taxon>Bacillati</taxon>
        <taxon>Bacillota</taxon>
        <taxon>Bacilli</taxon>
        <taxon>Bacillales</taxon>
        <taxon>Alicyclobacillaceae</taxon>
        <taxon>Alicyclobacillus</taxon>
    </lineage>
</organism>
<comment type="caution">
    <text evidence="1">The sequence shown here is derived from an EMBL/GenBank/DDBJ whole genome shotgun (WGS) entry which is preliminary data.</text>
</comment>
<accession>A0A0P9CB62</accession>
<keyword evidence="2" id="KW-1185">Reference proteome</keyword>
<gene>
    <name evidence="1" type="ORF">AN477_16215</name>
</gene>
<evidence type="ECO:0000313" key="2">
    <source>
        <dbReference type="Proteomes" id="UP000050482"/>
    </source>
</evidence>
<proteinExistence type="predicted"/>
<dbReference type="PATRIC" id="fig|471514.4.peg.3510"/>
<dbReference type="Proteomes" id="UP000050482">
    <property type="component" value="Unassembled WGS sequence"/>
</dbReference>
<dbReference type="EMBL" id="LJCO01000071">
    <property type="protein sequence ID" value="KPV42676.1"/>
    <property type="molecule type" value="Genomic_DNA"/>
</dbReference>
<evidence type="ECO:0000313" key="1">
    <source>
        <dbReference type="EMBL" id="KPV42676.1"/>
    </source>
</evidence>
<protein>
    <submittedName>
        <fullName evidence="1">Uncharacterized protein</fullName>
    </submittedName>
</protein>
<sequence>MYTYSFRFANPRINDSYIRLSFADVEYPFQLHFGDVVILSETMVNEIHKHQPNHSRIQFWVGAVHHFVDAKDNHLSPEVFLVDYKPYTNLHRLSL</sequence>